<dbReference type="Proteomes" id="UP000297595">
    <property type="component" value="Unassembled WGS sequence"/>
</dbReference>
<comment type="caution">
    <text evidence="1">The sequence shown here is derived from an EMBL/GenBank/DDBJ whole genome shotgun (WGS) entry which is preliminary data.</text>
</comment>
<accession>A0A8H2DXU4</accession>
<reference evidence="1 2" key="1">
    <citation type="submission" date="2019-03" db="EMBL/GenBank/DDBJ databases">
        <title>Nematode-trapping fungi genome.</title>
        <authorList>
            <person name="Vidal-Diez De Ulzurrun G."/>
        </authorList>
    </citation>
    <scope>NUCLEOTIDE SEQUENCE [LARGE SCALE GENOMIC DNA]</scope>
    <source>
        <strain evidence="1 2">TWF154</strain>
    </source>
</reference>
<evidence type="ECO:0000313" key="2">
    <source>
        <dbReference type="Proteomes" id="UP000297595"/>
    </source>
</evidence>
<sequence length="111" mass="12494">MACMKPLADGTPRNNLRHISDVSKPGYLAAAVKKRDNRDSSFRGKTSNWSQFLSSISIRTVPRQHVASQICNKRLRGAAANRRRQPNAKLNLIKLVDMHDIDLAEDRDIQA</sequence>
<protein>
    <submittedName>
        <fullName evidence="1">Uncharacterized protein</fullName>
    </submittedName>
</protein>
<organism evidence="1 2">
    <name type="scientific">Orbilia oligospora</name>
    <name type="common">Nematode-trapping fungus</name>
    <name type="synonym">Arthrobotrys oligospora</name>
    <dbReference type="NCBI Taxonomy" id="2813651"/>
    <lineage>
        <taxon>Eukaryota</taxon>
        <taxon>Fungi</taxon>
        <taxon>Dikarya</taxon>
        <taxon>Ascomycota</taxon>
        <taxon>Pezizomycotina</taxon>
        <taxon>Orbiliomycetes</taxon>
        <taxon>Orbiliales</taxon>
        <taxon>Orbiliaceae</taxon>
        <taxon>Orbilia</taxon>
    </lineage>
</organism>
<gene>
    <name evidence="1" type="ORF">EYR41_008531</name>
</gene>
<evidence type="ECO:0000313" key="1">
    <source>
        <dbReference type="EMBL" id="TGJ66943.1"/>
    </source>
</evidence>
<dbReference type="EMBL" id="SOZJ01000005">
    <property type="protein sequence ID" value="TGJ66943.1"/>
    <property type="molecule type" value="Genomic_DNA"/>
</dbReference>
<dbReference type="AlphaFoldDB" id="A0A8H2DXU4"/>
<name>A0A8H2DXU4_ORBOL</name>
<proteinExistence type="predicted"/>